<keyword evidence="4" id="KW-1185">Reference proteome</keyword>
<accession>A0A2H3JHD6</accession>
<evidence type="ECO:0000313" key="4">
    <source>
        <dbReference type="Proteomes" id="UP000218811"/>
    </source>
</evidence>
<feature type="compositionally biased region" description="Polar residues" evidence="1">
    <location>
        <begin position="85"/>
        <end position="101"/>
    </location>
</feature>
<keyword evidence="2" id="KW-0732">Signal</keyword>
<name>A0A2H3JHD6_WOLCO</name>
<dbReference type="AlphaFoldDB" id="A0A2H3JHD6"/>
<feature type="compositionally biased region" description="Basic residues" evidence="1">
    <location>
        <begin position="347"/>
        <end position="361"/>
    </location>
</feature>
<feature type="compositionally biased region" description="Polar residues" evidence="1">
    <location>
        <begin position="364"/>
        <end position="377"/>
    </location>
</feature>
<feature type="chain" id="PRO_5013809975" evidence="2">
    <location>
        <begin position="25"/>
        <end position="440"/>
    </location>
</feature>
<dbReference type="Proteomes" id="UP000218811">
    <property type="component" value="Unassembled WGS sequence"/>
</dbReference>
<evidence type="ECO:0000256" key="1">
    <source>
        <dbReference type="SAM" id="MobiDB-lite"/>
    </source>
</evidence>
<feature type="compositionally biased region" description="Low complexity" evidence="1">
    <location>
        <begin position="423"/>
        <end position="440"/>
    </location>
</feature>
<gene>
    <name evidence="3" type="ORF">WOLCODRAFT_143660</name>
</gene>
<evidence type="ECO:0000256" key="2">
    <source>
        <dbReference type="SAM" id="SignalP"/>
    </source>
</evidence>
<evidence type="ECO:0000313" key="3">
    <source>
        <dbReference type="EMBL" id="PCH41586.1"/>
    </source>
</evidence>
<organism evidence="3 4">
    <name type="scientific">Wolfiporia cocos (strain MD-104)</name>
    <name type="common">Brown rot fungus</name>
    <dbReference type="NCBI Taxonomy" id="742152"/>
    <lineage>
        <taxon>Eukaryota</taxon>
        <taxon>Fungi</taxon>
        <taxon>Dikarya</taxon>
        <taxon>Basidiomycota</taxon>
        <taxon>Agaricomycotina</taxon>
        <taxon>Agaricomycetes</taxon>
        <taxon>Polyporales</taxon>
        <taxon>Phaeolaceae</taxon>
        <taxon>Wolfiporia</taxon>
    </lineage>
</organism>
<dbReference type="EMBL" id="KB468113">
    <property type="protein sequence ID" value="PCH41586.1"/>
    <property type="molecule type" value="Genomic_DNA"/>
</dbReference>
<dbReference type="OrthoDB" id="2815736at2759"/>
<feature type="region of interest" description="Disordered" evidence="1">
    <location>
        <begin position="340"/>
        <end position="440"/>
    </location>
</feature>
<sequence>MLFLLQAFTASLLALVSVFNAYQATYTRFEFPSLGGPFKYLQLSGSFVKPTVWLPSTEAHVHTNWEFDEEFLNPLRSPSMRRPTPASSLPASQGPTSEEPTSSAAHVCWASQLIAIVEQVAMSQATATPSHVDSETATMDEVVVSFSSDVPTSLEESISSPERVCWASQLFAVDHQLAMSKAVFLEQTVQHSATVVEDGVAVHFSWGMPLTTYNSPSASLLRTGVVPINPKRDQNITYTCSKFDDPKLLSSPSNLSSPSAPVVFARIISSTPNNWTAPSPVADPSLIGRLIDRVEGIRSYVESKSKFEIATFFILSGGVLLFLELCLLEVEIAAMSTDKPQLPLAPHKGKRGKKKKKRRRKGESSSPCTNGDDNSPSPARDKLDFSPDIALTSTPARRDNNPSHPSEGSTLVNDTPSPATENAPSSSARRSPAPRAARRR</sequence>
<proteinExistence type="predicted"/>
<feature type="region of interest" description="Disordered" evidence="1">
    <location>
        <begin position="76"/>
        <end position="101"/>
    </location>
</feature>
<feature type="compositionally biased region" description="Polar residues" evidence="1">
    <location>
        <begin position="402"/>
        <end position="422"/>
    </location>
</feature>
<reference evidence="3 4" key="1">
    <citation type="journal article" date="2012" name="Science">
        <title>The Paleozoic origin of enzymatic lignin decomposition reconstructed from 31 fungal genomes.</title>
        <authorList>
            <person name="Floudas D."/>
            <person name="Binder M."/>
            <person name="Riley R."/>
            <person name="Barry K."/>
            <person name="Blanchette R.A."/>
            <person name="Henrissat B."/>
            <person name="Martinez A.T."/>
            <person name="Otillar R."/>
            <person name="Spatafora J.W."/>
            <person name="Yadav J.S."/>
            <person name="Aerts A."/>
            <person name="Benoit I."/>
            <person name="Boyd A."/>
            <person name="Carlson A."/>
            <person name="Copeland A."/>
            <person name="Coutinho P.M."/>
            <person name="de Vries R.P."/>
            <person name="Ferreira P."/>
            <person name="Findley K."/>
            <person name="Foster B."/>
            <person name="Gaskell J."/>
            <person name="Glotzer D."/>
            <person name="Gorecki P."/>
            <person name="Heitman J."/>
            <person name="Hesse C."/>
            <person name="Hori C."/>
            <person name="Igarashi K."/>
            <person name="Jurgens J.A."/>
            <person name="Kallen N."/>
            <person name="Kersten P."/>
            <person name="Kohler A."/>
            <person name="Kuees U."/>
            <person name="Kumar T.K.A."/>
            <person name="Kuo A."/>
            <person name="LaButti K."/>
            <person name="Larrondo L.F."/>
            <person name="Lindquist E."/>
            <person name="Ling A."/>
            <person name="Lombard V."/>
            <person name="Lucas S."/>
            <person name="Lundell T."/>
            <person name="Martin R."/>
            <person name="McLaughlin D.J."/>
            <person name="Morgenstern I."/>
            <person name="Morin E."/>
            <person name="Murat C."/>
            <person name="Nagy L.G."/>
            <person name="Nolan M."/>
            <person name="Ohm R.A."/>
            <person name="Patyshakuliyeva A."/>
            <person name="Rokas A."/>
            <person name="Ruiz-Duenas F.J."/>
            <person name="Sabat G."/>
            <person name="Salamov A."/>
            <person name="Samejima M."/>
            <person name="Schmutz J."/>
            <person name="Slot J.C."/>
            <person name="St John F."/>
            <person name="Stenlid J."/>
            <person name="Sun H."/>
            <person name="Sun S."/>
            <person name="Syed K."/>
            <person name="Tsang A."/>
            <person name="Wiebenga A."/>
            <person name="Young D."/>
            <person name="Pisabarro A."/>
            <person name="Eastwood D.C."/>
            <person name="Martin F."/>
            <person name="Cullen D."/>
            <person name="Grigoriev I.V."/>
            <person name="Hibbett D.S."/>
        </authorList>
    </citation>
    <scope>NUCLEOTIDE SEQUENCE [LARGE SCALE GENOMIC DNA]</scope>
    <source>
        <strain evidence="3 4">MD-104</strain>
    </source>
</reference>
<feature type="signal peptide" evidence="2">
    <location>
        <begin position="1"/>
        <end position="24"/>
    </location>
</feature>
<protein>
    <submittedName>
        <fullName evidence="3">Uncharacterized protein</fullName>
    </submittedName>
</protein>